<dbReference type="Pfam" id="PF09697">
    <property type="entry name" value="Porph_ging"/>
    <property type="match status" value="1"/>
</dbReference>
<sequence>MKINYIIKYNTEIYNEKNGILLLDGKSQKSLFLISTTNLKNQLPKEENQINVIQSEIERYVITDFVLDSLFFKEKINSDVLIVSENIPKIKWALNQKITKEIDQFLCYKATANFRGRNYTAWYSLDFPLQYGPWKFNGLPGLIMEIYDETNRYYWGVTSIGFTDQKIDFPQENNLYKKIDIKEYVDFRYEKIMDNIDIRLPRGTQTQTTKPSRNGIEIKFEWEE</sequence>
<protein>
    <submittedName>
        <fullName evidence="1">GLPGLI family protein</fullName>
    </submittedName>
</protein>
<dbReference type="NCBIfam" id="TIGR01200">
    <property type="entry name" value="GLPGLI"/>
    <property type="match status" value="1"/>
</dbReference>
<gene>
    <name evidence="1" type="ORF">SAMN05443669_101123</name>
</gene>
<evidence type="ECO:0000313" key="2">
    <source>
        <dbReference type="Proteomes" id="UP000184260"/>
    </source>
</evidence>
<reference evidence="2" key="1">
    <citation type="submission" date="2016-11" db="EMBL/GenBank/DDBJ databases">
        <authorList>
            <person name="Varghese N."/>
            <person name="Submissions S."/>
        </authorList>
    </citation>
    <scope>NUCLEOTIDE SEQUENCE [LARGE SCALE GENOMIC DNA]</scope>
    <source>
        <strain evidence="2">DSM 3661</strain>
    </source>
</reference>
<dbReference type="InterPro" id="IPR005901">
    <property type="entry name" value="GLPGLI"/>
</dbReference>
<keyword evidence="2" id="KW-1185">Reference proteome</keyword>
<accession>A0A1M7CE81</accession>
<dbReference type="Proteomes" id="UP000184260">
    <property type="component" value="Unassembled WGS sequence"/>
</dbReference>
<name>A0A1M7CE81_9FLAO</name>
<evidence type="ECO:0000313" key="1">
    <source>
        <dbReference type="EMBL" id="SHL65493.1"/>
    </source>
</evidence>
<dbReference type="STRING" id="69322.SAMN05443669_101123"/>
<organism evidence="1 2">
    <name type="scientific">Flavobacterium xanthum</name>
    <dbReference type="NCBI Taxonomy" id="69322"/>
    <lineage>
        <taxon>Bacteria</taxon>
        <taxon>Pseudomonadati</taxon>
        <taxon>Bacteroidota</taxon>
        <taxon>Flavobacteriia</taxon>
        <taxon>Flavobacteriales</taxon>
        <taxon>Flavobacteriaceae</taxon>
        <taxon>Flavobacterium</taxon>
    </lineage>
</organism>
<dbReference type="AlphaFoldDB" id="A0A1M7CE81"/>
<proteinExistence type="predicted"/>
<dbReference type="EMBL" id="FRBU01000011">
    <property type="protein sequence ID" value="SHL65493.1"/>
    <property type="molecule type" value="Genomic_DNA"/>
</dbReference>